<evidence type="ECO:0000256" key="7">
    <source>
        <dbReference type="SAM" id="Phobius"/>
    </source>
</evidence>
<sequence length="398" mass="45618">MIVVLCYFFYGTFAYLTLCTLHFVTVTIAGRLRKEPHYAWPNEKRRIAVLIPCYKEDGIIAQTVAAAKFHDYPESHFDVFVIADSMRPETLQKLKAMDVTVIPVAFDISTKSKSIHTALEVIDSTLYDIAFVLDADNVMSLNCLEKVNAAFHCGVRALQCHRVAKNMDTPVAVLESINEEINNYIFRRGHRALGVGSSSAGSGMAFEFGLLKEIFNSGNILNDTGEDKEIDLQLLKKGIVMEYISDAYIYDEKTPDAKGFSRQRLRWIEAHLSHLRRLVDKDIRSLPKDRHLLTRIISYLILPRTFFLMLVCSLIGVAVLEGIFHFDVMDPDKKWWIAVIALYFLSLLLAFPAQHFNTKTLWSMLSLFSLGTAMFFNVFRMRLHRKEFIHTEKKVMRT</sequence>
<dbReference type="Proteomes" id="UP000613030">
    <property type="component" value="Unassembled WGS sequence"/>
</dbReference>
<dbReference type="SUPFAM" id="SSF53448">
    <property type="entry name" value="Nucleotide-diphospho-sugar transferases"/>
    <property type="match status" value="1"/>
</dbReference>
<feature type="transmembrane region" description="Helical" evidence="7">
    <location>
        <begin position="7"/>
        <end position="29"/>
    </location>
</feature>
<proteinExistence type="predicted"/>
<keyword evidence="9" id="KW-1185">Reference proteome</keyword>
<accession>A0ABS1KJT3</accession>
<dbReference type="PANTHER" id="PTHR43867:SF2">
    <property type="entry name" value="CELLULOSE SYNTHASE CATALYTIC SUBUNIT A [UDP-FORMING]"/>
    <property type="match status" value="1"/>
</dbReference>
<evidence type="ECO:0000256" key="5">
    <source>
        <dbReference type="ARBA" id="ARBA00022989"/>
    </source>
</evidence>
<evidence type="ECO:0000256" key="6">
    <source>
        <dbReference type="ARBA" id="ARBA00023136"/>
    </source>
</evidence>
<dbReference type="RefSeq" id="WP_202006691.1">
    <property type="nucleotide sequence ID" value="NZ_JAERRB010000001.1"/>
</dbReference>
<comment type="caution">
    <text evidence="8">The sequence shown here is derived from an EMBL/GenBank/DDBJ whole genome shotgun (WGS) entry which is preliminary data.</text>
</comment>
<comment type="subcellular location">
    <subcellularLocation>
        <location evidence="1">Membrane</location>
        <topology evidence="1">Multi-pass membrane protein</topology>
    </subcellularLocation>
</comment>
<evidence type="ECO:0000256" key="4">
    <source>
        <dbReference type="ARBA" id="ARBA00022692"/>
    </source>
</evidence>
<evidence type="ECO:0000256" key="2">
    <source>
        <dbReference type="ARBA" id="ARBA00022676"/>
    </source>
</evidence>
<dbReference type="InterPro" id="IPR029044">
    <property type="entry name" value="Nucleotide-diphossugar_trans"/>
</dbReference>
<evidence type="ECO:0000256" key="3">
    <source>
        <dbReference type="ARBA" id="ARBA00022679"/>
    </source>
</evidence>
<dbReference type="Gene3D" id="3.90.550.10">
    <property type="entry name" value="Spore Coat Polysaccharide Biosynthesis Protein SpsA, Chain A"/>
    <property type="match status" value="1"/>
</dbReference>
<protein>
    <submittedName>
        <fullName evidence="8">Glycosyltransferase</fullName>
    </submittedName>
</protein>
<gene>
    <name evidence="8" type="ORF">JI741_00755</name>
</gene>
<keyword evidence="3" id="KW-0808">Transferase</keyword>
<name>A0ABS1KJT3_9BACT</name>
<evidence type="ECO:0000313" key="9">
    <source>
        <dbReference type="Proteomes" id="UP000613030"/>
    </source>
</evidence>
<feature type="transmembrane region" description="Helical" evidence="7">
    <location>
        <begin position="335"/>
        <end position="354"/>
    </location>
</feature>
<dbReference type="Pfam" id="PF13641">
    <property type="entry name" value="Glyco_tranf_2_3"/>
    <property type="match status" value="1"/>
</dbReference>
<keyword evidence="2" id="KW-0328">Glycosyltransferase</keyword>
<dbReference type="PANTHER" id="PTHR43867">
    <property type="entry name" value="CELLULOSE SYNTHASE CATALYTIC SUBUNIT A [UDP-FORMING]"/>
    <property type="match status" value="1"/>
</dbReference>
<keyword evidence="5 7" id="KW-1133">Transmembrane helix</keyword>
<feature type="transmembrane region" description="Helical" evidence="7">
    <location>
        <begin position="296"/>
        <end position="323"/>
    </location>
</feature>
<reference evidence="8 9" key="1">
    <citation type="submission" date="2021-01" db="EMBL/GenBank/DDBJ databases">
        <title>Chryseolinea sp. Jin1 Genome sequencing and assembly.</title>
        <authorList>
            <person name="Kim I."/>
        </authorList>
    </citation>
    <scope>NUCLEOTIDE SEQUENCE [LARGE SCALE GENOMIC DNA]</scope>
    <source>
        <strain evidence="8 9">Jin1</strain>
    </source>
</reference>
<dbReference type="InterPro" id="IPR050321">
    <property type="entry name" value="Glycosyltr_2/OpgH_subfam"/>
</dbReference>
<evidence type="ECO:0000313" key="8">
    <source>
        <dbReference type="EMBL" id="MBL0739719.1"/>
    </source>
</evidence>
<keyword evidence="4 7" id="KW-0812">Transmembrane</keyword>
<dbReference type="EMBL" id="JAERRB010000001">
    <property type="protein sequence ID" value="MBL0739719.1"/>
    <property type="molecule type" value="Genomic_DNA"/>
</dbReference>
<keyword evidence="6 7" id="KW-0472">Membrane</keyword>
<evidence type="ECO:0000256" key="1">
    <source>
        <dbReference type="ARBA" id="ARBA00004141"/>
    </source>
</evidence>
<organism evidence="8 9">
    <name type="scientific">Chryseolinea lacunae</name>
    <dbReference type="NCBI Taxonomy" id="2801331"/>
    <lineage>
        <taxon>Bacteria</taxon>
        <taxon>Pseudomonadati</taxon>
        <taxon>Bacteroidota</taxon>
        <taxon>Cytophagia</taxon>
        <taxon>Cytophagales</taxon>
        <taxon>Fulvivirgaceae</taxon>
        <taxon>Chryseolinea</taxon>
    </lineage>
</organism>
<feature type="transmembrane region" description="Helical" evidence="7">
    <location>
        <begin position="360"/>
        <end position="379"/>
    </location>
</feature>